<dbReference type="Proteomes" id="UP000805649">
    <property type="component" value="Unassembled WGS sequence"/>
</dbReference>
<organism evidence="1 2">
    <name type="scientific">Colletotrichum truncatum</name>
    <name type="common">Anthracnose fungus</name>
    <name type="synonym">Colletotrichum capsici</name>
    <dbReference type="NCBI Taxonomy" id="5467"/>
    <lineage>
        <taxon>Eukaryota</taxon>
        <taxon>Fungi</taxon>
        <taxon>Dikarya</taxon>
        <taxon>Ascomycota</taxon>
        <taxon>Pezizomycotina</taxon>
        <taxon>Sordariomycetes</taxon>
        <taxon>Hypocreomycetidae</taxon>
        <taxon>Glomerellales</taxon>
        <taxon>Glomerellaceae</taxon>
        <taxon>Colletotrichum</taxon>
        <taxon>Colletotrichum truncatum species complex</taxon>
    </lineage>
</organism>
<name>A0ACC3YBP6_COLTU</name>
<gene>
    <name evidence="1" type="ORF">CTRU02_215800</name>
</gene>
<proteinExistence type="predicted"/>
<dbReference type="EMBL" id="VUJX02000020">
    <property type="protein sequence ID" value="KAL0929259.1"/>
    <property type="molecule type" value="Genomic_DNA"/>
</dbReference>
<reference evidence="1 2" key="1">
    <citation type="journal article" date="2020" name="Phytopathology">
        <title>Genome Sequence Resources of Colletotrichum truncatum, C. plurivorum, C. musicola, and C. sojae: Four Species Pathogenic to Soybean (Glycine max).</title>
        <authorList>
            <person name="Rogerio F."/>
            <person name="Boufleur T.R."/>
            <person name="Ciampi-Guillardi M."/>
            <person name="Sukno S.A."/>
            <person name="Thon M.R."/>
            <person name="Massola Junior N.S."/>
            <person name="Baroncelli R."/>
        </authorList>
    </citation>
    <scope>NUCLEOTIDE SEQUENCE [LARGE SCALE GENOMIC DNA]</scope>
    <source>
        <strain evidence="1 2">CMES1059</strain>
    </source>
</reference>
<evidence type="ECO:0000313" key="2">
    <source>
        <dbReference type="Proteomes" id="UP000805649"/>
    </source>
</evidence>
<accession>A0ACC3YBP6</accession>
<comment type="caution">
    <text evidence="1">The sequence shown here is derived from an EMBL/GenBank/DDBJ whole genome shotgun (WGS) entry which is preliminary data.</text>
</comment>
<sequence>MSDSRSESDSASHESEYSPPDCHSIIFTISLPYYVENSDDEDSEQWNEEKGPGQRQFLPRRRDSQRLNLCFHRDWHPTVSTLELHFSDKGIQTSFSGRPPLHKEDTRILTLECNRILIAAGLYFAAVTLIMIAVEVYVYYDVSVLRSMEERWREIPLSAELSRIALLYGNAASSVVNLTESTGLVLSDLMDKMVPLCRHADLLPHNIRTVCDEYDAILTEAVGSHARLQSQASSWTLAGAQDGSRLKDLLFCWHDIRSVDHDDGADEPDADAVFSCVTKLLRRWRDTDSGVIFSRAGDHARELECQLRDMRSRQGWIIDPFERFIQGGSNRSEPRVFLQTISSLLTAVKKKTEPELDALIDKMEVLQEAMDSARTEGAMLEAELLALHAVGWVTWPMGHAVLSKFPAIDRMVADLDQTIGVLERNKA</sequence>
<keyword evidence="2" id="KW-1185">Reference proteome</keyword>
<evidence type="ECO:0000313" key="1">
    <source>
        <dbReference type="EMBL" id="KAL0929259.1"/>
    </source>
</evidence>
<protein>
    <submittedName>
        <fullName evidence="1">Uncharacterized protein</fullName>
    </submittedName>
</protein>